<reference evidence="1 2" key="1">
    <citation type="submission" date="2021-03" db="EMBL/GenBank/DDBJ databases">
        <title>Haloterrigena longa sp. nov. and Haloterrigena limicola sp. nov., extremely halophilic archaea isolated from a salt lake.</title>
        <authorList>
            <person name="Henglin C."/>
        </authorList>
    </citation>
    <scope>NUCLEOTIDE SEQUENCE [LARGE SCALE GENOMIC DNA]</scope>
    <source>
        <strain evidence="1 2">KZCA68</strain>
    </source>
</reference>
<dbReference type="PROSITE" id="PS51257">
    <property type="entry name" value="PROKAR_LIPOPROTEIN"/>
    <property type="match status" value="1"/>
</dbReference>
<dbReference type="EMBL" id="CP071462">
    <property type="protein sequence ID" value="QSX00341.1"/>
    <property type="molecule type" value="Genomic_DNA"/>
</dbReference>
<dbReference type="KEGG" id="hakz:J0X25_05080"/>
<dbReference type="RefSeq" id="WP_207290061.1">
    <property type="nucleotide sequence ID" value="NZ_CP071462.1"/>
</dbReference>
<evidence type="ECO:0008006" key="3">
    <source>
        <dbReference type="Google" id="ProtNLM"/>
    </source>
</evidence>
<dbReference type="GeneID" id="63186655"/>
<dbReference type="Proteomes" id="UP000663203">
    <property type="component" value="Chromosome"/>
</dbReference>
<gene>
    <name evidence="1" type="ORF">J0X25_05080</name>
</gene>
<dbReference type="AlphaFoldDB" id="A0A8A2VHZ5"/>
<proteinExistence type="predicted"/>
<evidence type="ECO:0000313" key="2">
    <source>
        <dbReference type="Proteomes" id="UP000663203"/>
    </source>
</evidence>
<protein>
    <recommendedName>
        <fullName evidence="3">Lipoprotein</fullName>
    </recommendedName>
</protein>
<organism evidence="1 2">
    <name type="scientific">Haloterrigena alkaliphila</name>
    <dbReference type="NCBI Taxonomy" id="2816475"/>
    <lineage>
        <taxon>Archaea</taxon>
        <taxon>Methanobacteriati</taxon>
        <taxon>Methanobacteriota</taxon>
        <taxon>Stenosarchaea group</taxon>
        <taxon>Halobacteria</taxon>
        <taxon>Halobacteriales</taxon>
        <taxon>Natrialbaceae</taxon>
        <taxon>Haloterrigena</taxon>
    </lineage>
</organism>
<evidence type="ECO:0000313" key="1">
    <source>
        <dbReference type="EMBL" id="QSX00341.1"/>
    </source>
</evidence>
<name>A0A8A2VHZ5_9EURY</name>
<accession>A0A8A2VHZ5</accession>
<keyword evidence="2" id="KW-1185">Reference proteome</keyword>
<sequence>MNRRGFLATVPSLLLAGCAARLGIADRVEVAEKAIRLYPRGDDEPADVAVRRYDPADGPFYLELHDDLEIDPDEPLVISDSLAEKLEAHFEGVEYRISVCEPGSDDCRLTTVARLDFNEVEVGDIIDLVSRSSGARLVEVHERRADRD</sequence>